<organism evidence="1 2">
    <name type="scientific">Brevibacillus fulvus</name>
    <dbReference type="NCBI Taxonomy" id="1125967"/>
    <lineage>
        <taxon>Bacteria</taxon>
        <taxon>Bacillati</taxon>
        <taxon>Bacillota</taxon>
        <taxon>Bacilli</taxon>
        <taxon>Bacillales</taxon>
        <taxon>Paenibacillaceae</taxon>
        <taxon>Brevibacillus</taxon>
    </lineage>
</organism>
<dbReference type="SUPFAM" id="SSF158430">
    <property type="entry name" value="Bacillus cereus metalloprotein-like"/>
    <property type="match status" value="2"/>
</dbReference>
<evidence type="ECO:0000313" key="2">
    <source>
        <dbReference type="Proteomes" id="UP000717624"/>
    </source>
</evidence>
<evidence type="ECO:0000313" key="1">
    <source>
        <dbReference type="EMBL" id="MBM7591627.1"/>
    </source>
</evidence>
<dbReference type="RefSeq" id="WP_204519322.1">
    <property type="nucleotide sequence ID" value="NZ_BAABIN010000037.1"/>
</dbReference>
<comment type="caution">
    <text evidence="1">The sequence shown here is derived from an EMBL/GenBank/DDBJ whole genome shotgun (WGS) entry which is preliminary data.</text>
</comment>
<reference evidence="1" key="1">
    <citation type="submission" date="2021-01" db="EMBL/GenBank/DDBJ databases">
        <title>Genomic Encyclopedia of Type Strains, Phase IV (KMG-IV): sequencing the most valuable type-strain genomes for metagenomic binning, comparative biology and taxonomic classification.</title>
        <authorList>
            <person name="Goeker M."/>
        </authorList>
    </citation>
    <scope>NUCLEOTIDE SEQUENCE</scope>
    <source>
        <strain evidence="1">DSM 25523</strain>
    </source>
</reference>
<gene>
    <name evidence="1" type="ORF">JOD01_003278</name>
</gene>
<dbReference type="AlphaFoldDB" id="A0A938Y4V4"/>
<name>A0A938Y4V4_9BACL</name>
<dbReference type="Proteomes" id="UP000717624">
    <property type="component" value="Unassembled WGS sequence"/>
</dbReference>
<protein>
    <recommendedName>
        <fullName evidence="3">DUF2935 domain-containing protein</fullName>
    </recommendedName>
</protein>
<sequence length="269" mass="31429">MSDFQQTALFEHRFWLQVLGDHSRFIFDSLAPGEVELAQTANHFILVFDQLLQRSRTELSVTDIQTLNQQALYYAMELRNFKLNLLKRLLTKEVTIHLPPTFINHMVNEVDEYLRILPYLIAGQTPPACHPLHYHLIWLPDASGHAATISSTVDPVETETRAKSDEYRRRFDQLFIKAYEMAGYLRANLEQFPALTRFNLDVELEIKLFQRFLEEIEELEINDQLLGTLSPLFPDHMAREECYYLTKLSQVSELEQPDCDPTQPRNEAD</sequence>
<dbReference type="Pfam" id="PF11155">
    <property type="entry name" value="DUF2935"/>
    <property type="match status" value="2"/>
</dbReference>
<evidence type="ECO:0008006" key="3">
    <source>
        <dbReference type="Google" id="ProtNLM"/>
    </source>
</evidence>
<dbReference type="InterPro" id="IPR021328">
    <property type="entry name" value="CotB-like"/>
</dbReference>
<proteinExistence type="predicted"/>
<keyword evidence="2" id="KW-1185">Reference proteome</keyword>
<dbReference type="Gene3D" id="1.20.1260.120">
    <property type="entry name" value="Protein of unknown function DUF2935"/>
    <property type="match status" value="1"/>
</dbReference>
<dbReference type="EMBL" id="JAFBEB010000013">
    <property type="protein sequence ID" value="MBM7591627.1"/>
    <property type="molecule type" value="Genomic_DNA"/>
</dbReference>
<accession>A0A938Y4V4</accession>